<dbReference type="PRINTS" id="PR01217">
    <property type="entry name" value="PRICHEXTENSN"/>
</dbReference>
<dbReference type="SUPFAM" id="SSF51206">
    <property type="entry name" value="cAMP-binding domain-like"/>
    <property type="match status" value="1"/>
</dbReference>
<keyword evidence="2" id="KW-0812">Transmembrane</keyword>
<feature type="transmembrane region" description="Helical" evidence="2">
    <location>
        <begin position="422"/>
        <end position="443"/>
    </location>
</feature>
<accession>A0ABT4B4J5</accession>
<dbReference type="RefSeq" id="WP_267564842.1">
    <property type="nucleotide sequence ID" value="NZ_JAPNTZ010000007.1"/>
</dbReference>
<evidence type="ECO:0000313" key="4">
    <source>
        <dbReference type="EMBL" id="MCY1140580.1"/>
    </source>
</evidence>
<proteinExistence type="predicted"/>
<dbReference type="PROSITE" id="PS50042">
    <property type="entry name" value="CNMP_BINDING_3"/>
    <property type="match status" value="1"/>
</dbReference>
<evidence type="ECO:0000259" key="3">
    <source>
        <dbReference type="PROSITE" id="PS50042"/>
    </source>
</evidence>
<feature type="compositionally biased region" description="Pro residues" evidence="1">
    <location>
        <begin position="1029"/>
        <end position="1052"/>
    </location>
</feature>
<dbReference type="InterPro" id="IPR000595">
    <property type="entry name" value="cNMP-bd_dom"/>
</dbReference>
<keyword evidence="5" id="KW-1185">Reference proteome</keyword>
<feature type="transmembrane region" description="Helical" evidence="2">
    <location>
        <begin position="382"/>
        <end position="402"/>
    </location>
</feature>
<protein>
    <submittedName>
        <fullName evidence="4">Cyclic nucleotide-binding protein</fullName>
    </submittedName>
</protein>
<evidence type="ECO:0000256" key="1">
    <source>
        <dbReference type="SAM" id="MobiDB-lite"/>
    </source>
</evidence>
<keyword evidence="2" id="KW-0472">Membrane</keyword>
<comment type="caution">
    <text evidence="4">The sequence shown here is derived from an EMBL/GenBank/DDBJ whole genome shotgun (WGS) entry which is preliminary data.</text>
</comment>
<feature type="region of interest" description="Disordered" evidence="1">
    <location>
        <begin position="707"/>
        <end position="739"/>
    </location>
</feature>
<feature type="domain" description="Cyclic nucleotide-binding" evidence="3">
    <location>
        <begin position="477"/>
        <end position="553"/>
    </location>
</feature>
<dbReference type="InterPro" id="IPR018490">
    <property type="entry name" value="cNMP-bd_dom_sf"/>
</dbReference>
<sequence>MTYVETQMNVWEALAGRAPGEPSGPADPGLWGAVVDRLNPASARPVLRAGVEYVQLTDARGGDYIMLRSPDDGERSSYLRLTPEEWDLALLMDGEHTVARLVAEFARIAGRLAPDQVRRVVADLAGNRMLDELPMDAFRPLQELGRRPLPERVGNSLLAAARGRRMLLVNVDGLVTALYRAGGRLFFNKAAAIVTALLGVAGLGLFAVTWSRGSRSLFLTGDSYLIGALTLVLLNLVVVGVREYARAMAAKHSGREVPAAGFLVWFGLPSLFVDTSDVWMAGRRARMLVSAAGPLSALLLGGVAQLAGLALPSAADLAFKLAFLCYLSAFVHLSPLLPLDGQYLLMNWLEVPQVRNRALAWVGGRLRGRPPRWGALDREGRLIALYGFLAVCWLAVGLNVAVRLWEDRLSGLATGLWHDGPLGILLLLVIVLGLAAPVVYFLLGRFTRWWATSRLRRAENDREADSPRRLAALRASELGGLPEPALQGLASRARWVHPPTGRQIVSAGGAQQAVFVVVEGALEARRPGDPPGTIRHHVGPGAVVGLVNAITGRSTQLDWHTAGTTLLSIPTATVATVVGPLPGPPPHDRAEAEALFADTPALAGLAADQRLALIASAHPVDLDPGAPVILPGPTHAVVVESGVIALPDGVELRRGTLVGPVGDGSPGMVAQTITPVRLWVVPDASDLPPLVGATHRPGSPMPVVTAKGSLRPGSPGGGTYPPLNLPPGPPGGDGNPEADKRFERGLTWLTVVVLTAALFLTGLSFRPGPAWAEMPADRVLLAIDDGRINATLNGSRQNLDAGARRYLDQGETIEVPSRASATLTFPGGATALLCANTRVGIGTLSTGGGRDQSPKATLSLQSGRLLAGTGSTSGAYKPLALTVDRSGGRVTNSGAAWYSVEPETLAVARGTVAVDGTPSQAAGGQLACADGVPVEAPASSSPEPEELLPSDPASINPSIVPSATAPTSDSVVTPSQTADPTDDEPADEPTRTTTTRPTTAPPPTFTRPTTAPTTTRPAPTPPTTTKAPTPDPTTAPPPPATTEPEETPPPGNPESSPTSDD</sequence>
<reference evidence="4" key="1">
    <citation type="submission" date="2022-11" db="EMBL/GenBank/DDBJ databases">
        <authorList>
            <person name="Somphong A."/>
            <person name="Phongsopitanun W."/>
        </authorList>
    </citation>
    <scope>NUCLEOTIDE SEQUENCE</scope>
    <source>
        <strain evidence="4">Pm04-4</strain>
    </source>
</reference>
<feature type="region of interest" description="Disordered" evidence="1">
    <location>
        <begin position="932"/>
        <end position="1061"/>
    </location>
</feature>
<organism evidence="4 5">
    <name type="scientific">Paractinoplanes pyxinae</name>
    <dbReference type="NCBI Taxonomy" id="2997416"/>
    <lineage>
        <taxon>Bacteria</taxon>
        <taxon>Bacillati</taxon>
        <taxon>Actinomycetota</taxon>
        <taxon>Actinomycetes</taxon>
        <taxon>Micromonosporales</taxon>
        <taxon>Micromonosporaceae</taxon>
        <taxon>Paractinoplanes</taxon>
    </lineage>
</organism>
<dbReference type="InterPro" id="IPR014710">
    <property type="entry name" value="RmlC-like_jellyroll"/>
</dbReference>
<gene>
    <name evidence="4" type="ORF">OWR29_21490</name>
</gene>
<feature type="compositionally biased region" description="Low complexity" evidence="1">
    <location>
        <begin position="1006"/>
        <end position="1028"/>
    </location>
</feature>
<name>A0ABT4B4J5_9ACTN</name>
<dbReference type="EMBL" id="JAPNTZ010000007">
    <property type="protein sequence ID" value="MCY1140580.1"/>
    <property type="molecule type" value="Genomic_DNA"/>
</dbReference>
<feature type="compositionally biased region" description="Polar residues" evidence="1">
    <location>
        <begin position="955"/>
        <end position="976"/>
    </location>
</feature>
<dbReference type="Proteomes" id="UP001151002">
    <property type="component" value="Unassembled WGS sequence"/>
</dbReference>
<evidence type="ECO:0000313" key="5">
    <source>
        <dbReference type="Proteomes" id="UP001151002"/>
    </source>
</evidence>
<feature type="transmembrane region" description="Helical" evidence="2">
    <location>
        <begin position="746"/>
        <end position="765"/>
    </location>
</feature>
<evidence type="ECO:0000256" key="2">
    <source>
        <dbReference type="SAM" id="Phobius"/>
    </source>
</evidence>
<feature type="transmembrane region" description="Helical" evidence="2">
    <location>
        <begin position="317"/>
        <end position="337"/>
    </location>
</feature>
<feature type="transmembrane region" description="Helical" evidence="2">
    <location>
        <begin position="190"/>
        <end position="211"/>
    </location>
</feature>
<dbReference type="Gene3D" id="2.60.120.10">
    <property type="entry name" value="Jelly Rolls"/>
    <property type="match status" value="1"/>
</dbReference>
<feature type="transmembrane region" description="Helical" evidence="2">
    <location>
        <begin position="223"/>
        <end position="241"/>
    </location>
</feature>
<feature type="transmembrane region" description="Helical" evidence="2">
    <location>
        <begin position="288"/>
        <end position="311"/>
    </location>
</feature>
<keyword evidence="2" id="KW-1133">Transmembrane helix</keyword>